<dbReference type="GO" id="GO:0004751">
    <property type="term" value="F:ribose-5-phosphate isomerase activity"/>
    <property type="evidence" value="ECO:0007669"/>
    <property type="project" value="UniProtKB-UniRule"/>
</dbReference>
<evidence type="ECO:0000256" key="1">
    <source>
        <dbReference type="ARBA" id="ARBA00023235"/>
    </source>
</evidence>
<dbReference type="PANTHER" id="PTHR11934:SF0">
    <property type="entry name" value="RIBOSE-5-PHOSPHATE ISOMERASE"/>
    <property type="match status" value="1"/>
</dbReference>
<organism evidence="3">
    <name type="scientific">Ignisphaera aggregans</name>
    <dbReference type="NCBI Taxonomy" id="334771"/>
    <lineage>
        <taxon>Archaea</taxon>
        <taxon>Thermoproteota</taxon>
        <taxon>Thermoprotei</taxon>
        <taxon>Desulfurococcales</taxon>
        <taxon>Desulfurococcaceae</taxon>
        <taxon>Ignisphaera</taxon>
    </lineage>
</organism>
<gene>
    <name evidence="2 3" type="primary">rpiA</name>
    <name evidence="3" type="ORF">ENU31_00170</name>
</gene>
<dbReference type="UniPathway" id="UPA00115">
    <property type="reaction ID" value="UER00412"/>
</dbReference>
<dbReference type="HAMAP" id="MF_00170">
    <property type="entry name" value="Rib_5P_isom_A"/>
    <property type="match status" value="1"/>
</dbReference>
<dbReference type="NCBIfam" id="NF001924">
    <property type="entry name" value="PRK00702.1"/>
    <property type="match status" value="1"/>
</dbReference>
<dbReference type="NCBIfam" id="TIGR00021">
    <property type="entry name" value="rpiA"/>
    <property type="match status" value="1"/>
</dbReference>
<dbReference type="Gene3D" id="3.30.70.260">
    <property type="match status" value="1"/>
</dbReference>
<accession>A0A7C4H204</accession>
<dbReference type="CDD" id="cd01398">
    <property type="entry name" value="RPI_A"/>
    <property type="match status" value="1"/>
</dbReference>
<dbReference type="EC" id="5.3.1.6" evidence="2"/>
<comment type="function">
    <text evidence="2">Catalyzes the reversible conversion of ribose-5-phosphate to ribulose 5-phosphate.</text>
</comment>
<evidence type="ECO:0000313" key="3">
    <source>
        <dbReference type="EMBL" id="HGM06812.1"/>
    </source>
</evidence>
<dbReference type="Gene3D" id="3.40.50.1360">
    <property type="match status" value="1"/>
</dbReference>
<dbReference type="AlphaFoldDB" id="A0A7C4H204"/>
<dbReference type="InterPro" id="IPR037171">
    <property type="entry name" value="NagB/RpiA_transferase-like"/>
</dbReference>
<dbReference type="GO" id="GO:0006014">
    <property type="term" value="P:D-ribose metabolic process"/>
    <property type="evidence" value="ECO:0007669"/>
    <property type="project" value="TreeGrafter"/>
</dbReference>
<dbReference type="Pfam" id="PF06026">
    <property type="entry name" value="Rib_5-P_isom_A"/>
    <property type="match status" value="1"/>
</dbReference>
<dbReference type="InterPro" id="IPR004788">
    <property type="entry name" value="Ribose5P_isomerase_type_A"/>
</dbReference>
<feature type="binding site" evidence="2">
    <location>
        <position position="131"/>
    </location>
    <ligand>
        <name>substrate</name>
    </ligand>
</feature>
<comment type="caution">
    <text evidence="3">The sequence shown here is derived from an EMBL/GenBank/DDBJ whole genome shotgun (WGS) entry which is preliminary data.</text>
</comment>
<feature type="binding site" evidence="2">
    <location>
        <begin position="36"/>
        <end position="39"/>
    </location>
    <ligand>
        <name>substrate</name>
    </ligand>
</feature>
<keyword evidence="1 2" id="KW-0413">Isomerase</keyword>
<protein>
    <recommendedName>
        <fullName evidence="2">Ribose-5-phosphate isomerase A</fullName>
        <ecNumber evidence="2">5.3.1.6</ecNumber>
    </recommendedName>
    <alternativeName>
        <fullName evidence="2">Phosphoriboisomerase A</fullName>
        <shortName evidence="2">PRI</shortName>
    </alternativeName>
</protein>
<dbReference type="InterPro" id="IPR020672">
    <property type="entry name" value="Ribose5P_isomerase_typA_subgr"/>
</dbReference>
<comment type="subunit">
    <text evidence="2">Homodimer.</text>
</comment>
<dbReference type="GO" id="GO:0009052">
    <property type="term" value="P:pentose-phosphate shunt, non-oxidative branch"/>
    <property type="evidence" value="ECO:0007669"/>
    <property type="project" value="UniProtKB-UniRule"/>
</dbReference>
<dbReference type="SUPFAM" id="SSF100950">
    <property type="entry name" value="NagB/RpiA/CoA transferase-like"/>
    <property type="match status" value="1"/>
</dbReference>
<reference evidence="3" key="1">
    <citation type="journal article" date="2020" name="mSystems">
        <title>Genome- and Community-Level Interaction Insights into Carbon Utilization and Element Cycling Functions of Hydrothermarchaeota in Hydrothermal Sediment.</title>
        <authorList>
            <person name="Zhou Z."/>
            <person name="Liu Y."/>
            <person name="Xu W."/>
            <person name="Pan J."/>
            <person name="Luo Z.H."/>
            <person name="Li M."/>
        </authorList>
    </citation>
    <scope>NUCLEOTIDE SEQUENCE [LARGE SCALE GENOMIC DNA]</scope>
    <source>
        <strain evidence="3">SpSt-658</strain>
    </source>
</reference>
<feature type="active site" description="Proton acceptor" evidence="2">
    <location>
        <position position="113"/>
    </location>
</feature>
<sequence length="242" mass="26685">MGYTMSTDISQAKRKAVEEAMKILLSFKREVIGVGTGSTVDMFIDLMSSFSHLFIESYFVCASVYTCRRLSENGFNVLDISNVDAIDAYVDGADEVDPELNMIKGGGGALTLEKIIASAAKIKIYVVDYTKLVKNLGEKHPIPIEVIPHALSIVYRKLKEMGLNPSIRSSREGKYGFVVADTGGIIIDIYPKTRIDPQSLNIKLKSLPGVIETGIFTKDLVDIVIVGYQDIVTISRKFISDY</sequence>
<comment type="catalytic activity">
    <reaction evidence="2">
        <text>aldehydo-D-ribose 5-phosphate = D-ribulose 5-phosphate</text>
        <dbReference type="Rhea" id="RHEA:14657"/>
        <dbReference type="ChEBI" id="CHEBI:58121"/>
        <dbReference type="ChEBI" id="CHEBI:58273"/>
        <dbReference type="EC" id="5.3.1.6"/>
    </reaction>
</comment>
<dbReference type="EMBL" id="DTCA01000005">
    <property type="protein sequence ID" value="HGM06812.1"/>
    <property type="molecule type" value="Genomic_DNA"/>
</dbReference>
<feature type="binding site" evidence="2">
    <location>
        <begin position="91"/>
        <end position="94"/>
    </location>
    <ligand>
        <name>substrate</name>
    </ligand>
</feature>
<comment type="pathway">
    <text evidence="2">Carbohydrate degradation; pentose phosphate pathway; D-ribose 5-phosphate from D-ribulose 5-phosphate (non-oxidative stage): step 1/1.</text>
</comment>
<dbReference type="PANTHER" id="PTHR11934">
    <property type="entry name" value="RIBOSE-5-PHOSPHATE ISOMERASE"/>
    <property type="match status" value="1"/>
</dbReference>
<name>A0A7C4H204_9CREN</name>
<feature type="binding site" evidence="2">
    <location>
        <begin position="104"/>
        <end position="107"/>
    </location>
    <ligand>
        <name>substrate</name>
    </ligand>
</feature>
<comment type="similarity">
    <text evidence="2">Belongs to the ribose 5-phosphate isomerase family.</text>
</comment>
<dbReference type="GO" id="GO:0005829">
    <property type="term" value="C:cytosol"/>
    <property type="evidence" value="ECO:0007669"/>
    <property type="project" value="TreeGrafter"/>
</dbReference>
<proteinExistence type="inferred from homology"/>
<dbReference type="SUPFAM" id="SSF75445">
    <property type="entry name" value="D-ribose-5-phosphate isomerase (RpiA), lid domain"/>
    <property type="match status" value="1"/>
</dbReference>
<evidence type="ECO:0000256" key="2">
    <source>
        <dbReference type="HAMAP-Rule" id="MF_00170"/>
    </source>
</evidence>